<keyword evidence="4" id="KW-0597">Phosphoprotein</keyword>
<feature type="transmembrane region" description="Helical" evidence="13">
    <location>
        <begin position="166"/>
        <end position="186"/>
    </location>
</feature>
<evidence type="ECO:0000256" key="1">
    <source>
        <dbReference type="ARBA" id="ARBA00000085"/>
    </source>
</evidence>
<keyword evidence="11" id="KW-0902">Two-component regulatory system</keyword>
<proteinExistence type="predicted"/>
<accession>A0ABZ2YD67</accession>
<keyword evidence="7" id="KW-0547">Nucleotide-binding</keyword>
<dbReference type="PROSITE" id="PS50885">
    <property type="entry name" value="HAMP"/>
    <property type="match status" value="1"/>
</dbReference>
<dbReference type="InterPro" id="IPR000014">
    <property type="entry name" value="PAS"/>
</dbReference>
<dbReference type="PANTHER" id="PTHR42878">
    <property type="entry name" value="TWO-COMPONENT HISTIDINE KINASE"/>
    <property type="match status" value="1"/>
</dbReference>
<feature type="transmembrane region" description="Helical" evidence="13">
    <location>
        <begin position="12"/>
        <end position="32"/>
    </location>
</feature>
<dbReference type="SMART" id="SM00304">
    <property type="entry name" value="HAMP"/>
    <property type="match status" value="1"/>
</dbReference>
<dbReference type="InterPro" id="IPR003661">
    <property type="entry name" value="HisK_dim/P_dom"/>
</dbReference>
<dbReference type="SUPFAM" id="SSF55874">
    <property type="entry name" value="ATPase domain of HSP90 chaperone/DNA topoisomerase II/histidine kinase"/>
    <property type="match status" value="1"/>
</dbReference>
<dbReference type="CDD" id="cd00082">
    <property type="entry name" value="HisKA"/>
    <property type="match status" value="1"/>
</dbReference>
<feature type="domain" description="PAC" evidence="15">
    <location>
        <begin position="312"/>
        <end position="362"/>
    </location>
</feature>
<dbReference type="GO" id="GO:0005524">
    <property type="term" value="F:ATP binding"/>
    <property type="evidence" value="ECO:0007669"/>
    <property type="project" value="UniProtKB-KW"/>
</dbReference>
<comment type="subcellular location">
    <subcellularLocation>
        <location evidence="2">Membrane</location>
        <topology evidence="2">Multi-pass membrane protein</topology>
    </subcellularLocation>
</comment>
<dbReference type="Pfam" id="PF02518">
    <property type="entry name" value="HATPase_c"/>
    <property type="match status" value="1"/>
</dbReference>
<evidence type="ECO:0000256" key="10">
    <source>
        <dbReference type="ARBA" id="ARBA00022989"/>
    </source>
</evidence>
<dbReference type="PROSITE" id="PS50113">
    <property type="entry name" value="PAC"/>
    <property type="match status" value="1"/>
</dbReference>
<dbReference type="InterPro" id="IPR000700">
    <property type="entry name" value="PAS-assoc_C"/>
</dbReference>
<dbReference type="PANTHER" id="PTHR42878:SF7">
    <property type="entry name" value="SENSOR HISTIDINE KINASE GLRK"/>
    <property type="match status" value="1"/>
</dbReference>
<reference evidence="17 18" key="1">
    <citation type="submission" date="2023-03" db="EMBL/GenBank/DDBJ databases">
        <title>Novel Species.</title>
        <authorList>
            <person name="Ma S."/>
        </authorList>
    </citation>
    <scope>NUCLEOTIDE SEQUENCE [LARGE SCALE GENOMIC DNA]</scope>
    <source>
        <strain evidence="17 18">B11</strain>
    </source>
</reference>
<evidence type="ECO:0000256" key="13">
    <source>
        <dbReference type="SAM" id="Phobius"/>
    </source>
</evidence>
<sequence>MKSSLFRKLLLSYLIVVLASVGVLSLVTVFLFRNYYLNLKEKEILQEGENLSKIILSYLQNGRLPANIRRILETRALSRDIRVLFLSEEDLSNPPPFPIPQRQRRFLEEARRRLMEGQRIFEKATIPFSGQNFLLAVFPLKEEERFLGALALFSPLADTTATVNTVLRLTLLSGLFAVGLSFLLAFRFSRSITRPLQMIREKARSMASGNFDTVIELEQEDEIAELAQDVNFLSHTLGETLKTLEREKAQIENILKNMQEGVVAVDRSGRVLLANPAFLESWKNLLKTNNILESPLPEKAKEPFLRAIEEGEESSGEFSLPDGRHFILLVSPLKGEKNELYGAVGVFQDVSELKKIEKVRREFLANVSHELRTPLTSIRGFLEAMIDGVIDEQEREKYLQIMHQETLRLGRLVSDVLELARLESGKVELERKEADLASLIARSILKLTPQIEEKELKIKTEITPDLPRVLVDEDRIEQIILNLLGNAIFFSPQGGTITITATSREDSVEVSIEDQGPGIPEEEIPYIFERFYRVEKSRAKKHGGLGLGLAIAKQIVELHGGEIGVESKVGRGSRFYFRLPGV</sequence>
<dbReference type="CDD" id="cd06225">
    <property type="entry name" value="HAMP"/>
    <property type="match status" value="1"/>
</dbReference>
<dbReference type="Gene3D" id="3.30.565.10">
    <property type="entry name" value="Histidine kinase-like ATPase, C-terminal domain"/>
    <property type="match status" value="1"/>
</dbReference>
<feature type="domain" description="HAMP" evidence="16">
    <location>
        <begin position="190"/>
        <end position="242"/>
    </location>
</feature>
<dbReference type="Pfam" id="PF08448">
    <property type="entry name" value="PAS_4"/>
    <property type="match status" value="1"/>
</dbReference>
<dbReference type="InterPro" id="IPR050351">
    <property type="entry name" value="BphY/WalK/GraS-like"/>
</dbReference>
<dbReference type="SMART" id="SM00388">
    <property type="entry name" value="HisKA"/>
    <property type="match status" value="1"/>
</dbReference>
<dbReference type="InterPro" id="IPR004358">
    <property type="entry name" value="Sig_transdc_His_kin-like_C"/>
</dbReference>
<dbReference type="EMBL" id="CP121689">
    <property type="protein sequence ID" value="WZL76951.1"/>
    <property type="molecule type" value="Genomic_DNA"/>
</dbReference>
<dbReference type="SMART" id="SM00387">
    <property type="entry name" value="HATPase_c"/>
    <property type="match status" value="1"/>
</dbReference>
<dbReference type="InterPro" id="IPR036097">
    <property type="entry name" value="HisK_dim/P_sf"/>
</dbReference>
<evidence type="ECO:0000256" key="3">
    <source>
        <dbReference type="ARBA" id="ARBA00012438"/>
    </source>
</evidence>
<dbReference type="RefSeq" id="WP_369019116.1">
    <property type="nucleotide sequence ID" value="NZ_CP121689.1"/>
</dbReference>
<dbReference type="EC" id="2.7.13.3" evidence="3"/>
<dbReference type="SUPFAM" id="SSF158472">
    <property type="entry name" value="HAMP domain-like"/>
    <property type="match status" value="1"/>
</dbReference>
<keyword evidence="18" id="KW-1185">Reference proteome</keyword>
<evidence type="ECO:0000259" key="16">
    <source>
        <dbReference type="PROSITE" id="PS50885"/>
    </source>
</evidence>
<dbReference type="Pfam" id="PF00512">
    <property type="entry name" value="HisKA"/>
    <property type="match status" value="1"/>
</dbReference>
<dbReference type="InterPro" id="IPR003594">
    <property type="entry name" value="HATPase_dom"/>
</dbReference>
<dbReference type="Gene3D" id="6.10.340.10">
    <property type="match status" value="1"/>
</dbReference>
<dbReference type="PRINTS" id="PR00344">
    <property type="entry name" value="BCTRLSENSOR"/>
</dbReference>
<evidence type="ECO:0000256" key="5">
    <source>
        <dbReference type="ARBA" id="ARBA00022679"/>
    </source>
</evidence>
<name>A0ABZ2YD67_9BACT</name>
<dbReference type="PROSITE" id="PS50109">
    <property type="entry name" value="HIS_KIN"/>
    <property type="match status" value="1"/>
</dbReference>
<evidence type="ECO:0000256" key="9">
    <source>
        <dbReference type="ARBA" id="ARBA00022840"/>
    </source>
</evidence>
<evidence type="ECO:0000256" key="4">
    <source>
        <dbReference type="ARBA" id="ARBA00022553"/>
    </source>
</evidence>
<protein>
    <recommendedName>
        <fullName evidence="3">histidine kinase</fullName>
        <ecNumber evidence="3">2.7.13.3</ecNumber>
    </recommendedName>
</protein>
<dbReference type="InterPro" id="IPR003660">
    <property type="entry name" value="HAMP_dom"/>
</dbReference>
<dbReference type="Gene3D" id="1.10.287.130">
    <property type="match status" value="1"/>
</dbReference>
<evidence type="ECO:0000256" key="7">
    <source>
        <dbReference type="ARBA" id="ARBA00022741"/>
    </source>
</evidence>
<dbReference type="InterPro" id="IPR036890">
    <property type="entry name" value="HATPase_C_sf"/>
</dbReference>
<evidence type="ECO:0000256" key="11">
    <source>
        <dbReference type="ARBA" id="ARBA00023012"/>
    </source>
</evidence>
<evidence type="ECO:0000256" key="8">
    <source>
        <dbReference type="ARBA" id="ARBA00022777"/>
    </source>
</evidence>
<dbReference type="InterPro" id="IPR013656">
    <property type="entry name" value="PAS_4"/>
</dbReference>
<dbReference type="CDD" id="cd00075">
    <property type="entry name" value="HATPase"/>
    <property type="match status" value="1"/>
</dbReference>
<keyword evidence="12 13" id="KW-0472">Membrane</keyword>
<comment type="catalytic activity">
    <reaction evidence="1">
        <text>ATP + protein L-histidine = ADP + protein N-phospho-L-histidine.</text>
        <dbReference type="EC" id="2.7.13.3"/>
    </reaction>
</comment>
<evidence type="ECO:0000313" key="18">
    <source>
        <dbReference type="Proteomes" id="UP001461341"/>
    </source>
</evidence>
<evidence type="ECO:0000259" key="14">
    <source>
        <dbReference type="PROSITE" id="PS50109"/>
    </source>
</evidence>
<evidence type="ECO:0000259" key="15">
    <source>
        <dbReference type="PROSITE" id="PS50113"/>
    </source>
</evidence>
<feature type="domain" description="Histidine kinase" evidence="14">
    <location>
        <begin position="366"/>
        <end position="582"/>
    </location>
</feature>
<dbReference type="Proteomes" id="UP001461341">
    <property type="component" value="Chromosome"/>
</dbReference>
<evidence type="ECO:0000256" key="2">
    <source>
        <dbReference type="ARBA" id="ARBA00004141"/>
    </source>
</evidence>
<keyword evidence="8" id="KW-0418">Kinase</keyword>
<evidence type="ECO:0000313" key="17">
    <source>
        <dbReference type="EMBL" id="WZL76951.1"/>
    </source>
</evidence>
<keyword evidence="5" id="KW-0808">Transferase</keyword>
<keyword evidence="6 13" id="KW-0812">Transmembrane</keyword>
<dbReference type="Gene3D" id="3.30.450.20">
    <property type="entry name" value="PAS domain"/>
    <property type="match status" value="1"/>
</dbReference>
<evidence type="ECO:0000256" key="6">
    <source>
        <dbReference type="ARBA" id="ARBA00022692"/>
    </source>
</evidence>
<dbReference type="NCBIfam" id="TIGR00229">
    <property type="entry name" value="sensory_box"/>
    <property type="match status" value="1"/>
</dbReference>
<dbReference type="Pfam" id="PF00672">
    <property type="entry name" value="HAMP"/>
    <property type="match status" value="1"/>
</dbReference>
<gene>
    <name evidence="17" type="ORF">QBE54_04270</name>
</gene>
<keyword evidence="10 13" id="KW-1133">Transmembrane helix</keyword>
<dbReference type="SUPFAM" id="SSF47384">
    <property type="entry name" value="Homodimeric domain of signal transducing histidine kinase"/>
    <property type="match status" value="1"/>
</dbReference>
<dbReference type="InterPro" id="IPR005467">
    <property type="entry name" value="His_kinase_dom"/>
</dbReference>
<dbReference type="SUPFAM" id="SSF55785">
    <property type="entry name" value="PYP-like sensor domain (PAS domain)"/>
    <property type="match status" value="1"/>
</dbReference>
<evidence type="ECO:0000256" key="12">
    <source>
        <dbReference type="ARBA" id="ARBA00023136"/>
    </source>
</evidence>
<organism evidence="17 18">
    <name type="scientific">Thermatribacter velox</name>
    <dbReference type="NCBI Taxonomy" id="3039681"/>
    <lineage>
        <taxon>Bacteria</taxon>
        <taxon>Pseudomonadati</taxon>
        <taxon>Atribacterota</taxon>
        <taxon>Atribacteria</taxon>
        <taxon>Atribacterales</taxon>
        <taxon>Thermatribacteraceae</taxon>
        <taxon>Thermatribacter</taxon>
    </lineage>
</organism>
<dbReference type="InterPro" id="IPR035965">
    <property type="entry name" value="PAS-like_dom_sf"/>
</dbReference>
<keyword evidence="9 17" id="KW-0067">ATP-binding</keyword>